<dbReference type="RefSeq" id="WP_231332187.1">
    <property type="nucleotide sequence ID" value="NZ_CP059572.1"/>
</dbReference>
<gene>
    <name evidence="1" type="ORF">AGRA3207_007545</name>
</gene>
<organism evidence="1 2">
    <name type="scientific">Actinomadura graeca</name>
    <dbReference type="NCBI Taxonomy" id="2750812"/>
    <lineage>
        <taxon>Bacteria</taxon>
        <taxon>Bacillati</taxon>
        <taxon>Actinomycetota</taxon>
        <taxon>Actinomycetes</taxon>
        <taxon>Streptosporangiales</taxon>
        <taxon>Thermomonosporaceae</taxon>
        <taxon>Actinomadura</taxon>
    </lineage>
</organism>
<protein>
    <submittedName>
        <fullName evidence="1">Uncharacterized protein</fullName>
    </submittedName>
</protein>
<dbReference type="EMBL" id="CP059572">
    <property type="protein sequence ID" value="QXJ25973.1"/>
    <property type="molecule type" value="Genomic_DNA"/>
</dbReference>
<accession>A0ABX8RAG6</accession>
<sequence length="152" mass="17019">MRTGRPSQPTGAAALTHRRPPALKAELITAVQRLFPGCAEGLVLCVHFRRRRFRREAVTVSSVWAPGNGDGGRCIWSRSQQPRRPGTGRWSIPRPILWRLARTVARLESGGAFCCGDDSGWVDGDGWWHWIDPEPDAYPGLDRLVITVIPRR</sequence>
<reference evidence="1" key="1">
    <citation type="submission" date="2020-07" db="EMBL/GenBank/DDBJ databases">
        <authorList>
            <person name="Tarantini F.S."/>
            <person name="Hong K.W."/>
            <person name="Chan K.G."/>
        </authorList>
    </citation>
    <scope>NUCLEOTIDE SEQUENCE</scope>
    <source>
        <strain evidence="1">32-07</strain>
    </source>
</reference>
<evidence type="ECO:0000313" key="2">
    <source>
        <dbReference type="Proteomes" id="UP001049518"/>
    </source>
</evidence>
<dbReference type="Proteomes" id="UP001049518">
    <property type="component" value="Chromosome"/>
</dbReference>
<proteinExistence type="predicted"/>
<evidence type="ECO:0000313" key="1">
    <source>
        <dbReference type="EMBL" id="QXJ25973.1"/>
    </source>
</evidence>
<keyword evidence="2" id="KW-1185">Reference proteome</keyword>
<name>A0ABX8RAG6_9ACTN</name>